<gene>
    <name evidence="2" type="ORF">DPMN_091691</name>
</gene>
<evidence type="ECO:0000313" key="3">
    <source>
        <dbReference type="Proteomes" id="UP000828390"/>
    </source>
</evidence>
<accession>A0A9D4KZZ2</accession>
<reference evidence="2" key="2">
    <citation type="submission" date="2020-11" db="EMBL/GenBank/DDBJ databases">
        <authorList>
            <person name="McCartney M.A."/>
            <person name="Auch B."/>
            <person name="Kono T."/>
            <person name="Mallez S."/>
            <person name="Becker A."/>
            <person name="Gohl D.M."/>
            <person name="Silverstein K.A.T."/>
            <person name="Koren S."/>
            <person name="Bechman K.B."/>
            <person name="Herman A."/>
            <person name="Abrahante J.E."/>
            <person name="Garbe J."/>
        </authorList>
    </citation>
    <scope>NUCLEOTIDE SEQUENCE</scope>
    <source>
        <strain evidence="2">Duluth1</strain>
        <tissue evidence="2">Whole animal</tissue>
    </source>
</reference>
<dbReference type="Proteomes" id="UP000828390">
    <property type="component" value="Unassembled WGS sequence"/>
</dbReference>
<feature type="region of interest" description="Disordered" evidence="1">
    <location>
        <begin position="1"/>
        <end position="20"/>
    </location>
</feature>
<organism evidence="2 3">
    <name type="scientific">Dreissena polymorpha</name>
    <name type="common">Zebra mussel</name>
    <name type="synonym">Mytilus polymorpha</name>
    <dbReference type="NCBI Taxonomy" id="45954"/>
    <lineage>
        <taxon>Eukaryota</taxon>
        <taxon>Metazoa</taxon>
        <taxon>Spiralia</taxon>
        <taxon>Lophotrochozoa</taxon>
        <taxon>Mollusca</taxon>
        <taxon>Bivalvia</taxon>
        <taxon>Autobranchia</taxon>
        <taxon>Heteroconchia</taxon>
        <taxon>Euheterodonta</taxon>
        <taxon>Imparidentia</taxon>
        <taxon>Neoheterodontei</taxon>
        <taxon>Myida</taxon>
        <taxon>Dreissenoidea</taxon>
        <taxon>Dreissenidae</taxon>
        <taxon>Dreissena</taxon>
    </lineage>
</organism>
<dbReference type="AlphaFoldDB" id="A0A9D4KZZ2"/>
<evidence type="ECO:0000256" key="1">
    <source>
        <dbReference type="SAM" id="MobiDB-lite"/>
    </source>
</evidence>
<keyword evidence="3" id="KW-1185">Reference proteome</keyword>
<evidence type="ECO:0000313" key="2">
    <source>
        <dbReference type="EMBL" id="KAH3849292.1"/>
    </source>
</evidence>
<comment type="caution">
    <text evidence="2">The sequence shown here is derived from an EMBL/GenBank/DDBJ whole genome shotgun (WGS) entry which is preliminary data.</text>
</comment>
<protein>
    <submittedName>
        <fullName evidence="2">Uncharacterized protein</fullName>
    </submittedName>
</protein>
<reference evidence="2" key="1">
    <citation type="journal article" date="2019" name="bioRxiv">
        <title>The Genome of the Zebra Mussel, Dreissena polymorpha: A Resource for Invasive Species Research.</title>
        <authorList>
            <person name="McCartney M.A."/>
            <person name="Auch B."/>
            <person name="Kono T."/>
            <person name="Mallez S."/>
            <person name="Zhang Y."/>
            <person name="Obille A."/>
            <person name="Becker A."/>
            <person name="Abrahante J.E."/>
            <person name="Garbe J."/>
            <person name="Badalamenti J.P."/>
            <person name="Herman A."/>
            <person name="Mangelson H."/>
            <person name="Liachko I."/>
            <person name="Sullivan S."/>
            <person name="Sone E.D."/>
            <person name="Koren S."/>
            <person name="Silverstein K.A.T."/>
            <person name="Beckman K.B."/>
            <person name="Gohl D.M."/>
        </authorList>
    </citation>
    <scope>NUCLEOTIDE SEQUENCE</scope>
    <source>
        <strain evidence="2">Duluth1</strain>
        <tissue evidence="2">Whole animal</tissue>
    </source>
</reference>
<sequence length="142" mass="15773">MIDNGTSGIGGVMAEKGENPRSNLKGVHACRSNRKAEVDTKCRLANPASVINVSQLFRDTDCKVCSRQWRHPYNCDAEILFGYAGNIVFYNIVSVSIDVIAYERFNAENCSMKERLTTSSFPAMSRSGSAEMWIGCDETEIF</sequence>
<dbReference type="EMBL" id="JAIWYP010000003">
    <property type="protein sequence ID" value="KAH3849292.1"/>
    <property type="molecule type" value="Genomic_DNA"/>
</dbReference>
<name>A0A9D4KZZ2_DREPO</name>
<proteinExistence type="predicted"/>